<reference evidence="2 3" key="1">
    <citation type="journal article" date="2018" name="Int. J. Syst. Evol. Microbiol.">
        <title>Methylomusa anaerophila gen. nov., sp. nov., an anaerobic methanol-utilizing bacterium isolated from a microbial fuel cell.</title>
        <authorList>
            <person name="Amano N."/>
            <person name="Yamamuro A."/>
            <person name="Miyahara M."/>
            <person name="Kouzuma A."/>
            <person name="Abe T."/>
            <person name="Watanabe K."/>
        </authorList>
    </citation>
    <scope>NUCLEOTIDE SEQUENCE [LARGE SCALE GENOMIC DNA]</scope>
    <source>
        <strain evidence="2 3">MMFC1</strain>
    </source>
</reference>
<evidence type="ECO:0000256" key="1">
    <source>
        <dbReference type="SAM" id="Phobius"/>
    </source>
</evidence>
<sequence>MNKPVILRLLGIAILVAVIISGVLIKNNMTEGPGRENRLAAVQATQIKGFIGGEKAAFFEDEAVKAALLKRGIAVDYKTAGSLEMLNSDYLSNSDFIFPGSQNILEMYKKAYGNGENEIIFNSPLVIYTWDNIVDALVKRGIAHNIDGTYFAVDFAKLIDLALAGSQWPDIGVPDLYGKIIITSTDPLKSNSGNEFFALMANVLAGDVINMDSLNTVLPKLKEYYARVGYMENTSSVLFEQYLKTGKPMIIGYENQLIEFAVQNPDVWNKAKSKVRVLYPVPTIWSSHPLIVIKPNARQLLKALTDTELSKLAWERHGFRTGLGWIEADANKLDGLGIPDRIDKIVPLPKPEVMDTLINNLK</sequence>
<evidence type="ECO:0000313" key="3">
    <source>
        <dbReference type="Proteomes" id="UP000276437"/>
    </source>
</evidence>
<keyword evidence="1" id="KW-1133">Transmembrane helix</keyword>
<dbReference type="AlphaFoldDB" id="A0A348AJB7"/>
<dbReference type="KEGG" id="mana:MAMMFC1_01836"/>
<keyword evidence="3" id="KW-1185">Reference proteome</keyword>
<evidence type="ECO:0008006" key="4">
    <source>
        <dbReference type="Google" id="ProtNLM"/>
    </source>
</evidence>
<evidence type="ECO:0000313" key="2">
    <source>
        <dbReference type="EMBL" id="BBB91165.1"/>
    </source>
</evidence>
<feature type="transmembrane region" description="Helical" evidence="1">
    <location>
        <begin position="6"/>
        <end position="25"/>
    </location>
</feature>
<proteinExistence type="predicted"/>
<organism evidence="2 3">
    <name type="scientific">Methylomusa anaerophila</name>
    <dbReference type="NCBI Taxonomy" id="1930071"/>
    <lineage>
        <taxon>Bacteria</taxon>
        <taxon>Bacillati</taxon>
        <taxon>Bacillota</taxon>
        <taxon>Negativicutes</taxon>
        <taxon>Selenomonadales</taxon>
        <taxon>Sporomusaceae</taxon>
        <taxon>Methylomusa</taxon>
    </lineage>
</organism>
<dbReference type="RefSeq" id="WP_126308223.1">
    <property type="nucleotide sequence ID" value="NZ_AP018449.1"/>
</dbReference>
<protein>
    <recommendedName>
        <fullName evidence="4">Bacterial extracellular solute-binding protein</fullName>
    </recommendedName>
</protein>
<keyword evidence="1" id="KW-0472">Membrane</keyword>
<name>A0A348AJB7_9FIRM</name>
<keyword evidence="1" id="KW-0812">Transmembrane</keyword>
<gene>
    <name evidence="2" type="ORF">MAMMFC1_01836</name>
</gene>
<dbReference type="OrthoDB" id="5418945at2"/>
<dbReference type="EMBL" id="AP018449">
    <property type="protein sequence ID" value="BBB91165.1"/>
    <property type="molecule type" value="Genomic_DNA"/>
</dbReference>
<dbReference type="Proteomes" id="UP000276437">
    <property type="component" value="Chromosome"/>
</dbReference>
<accession>A0A348AJB7</accession>